<evidence type="ECO:0000313" key="2">
    <source>
        <dbReference type="Proteomes" id="UP001497700"/>
    </source>
</evidence>
<proteinExistence type="predicted"/>
<evidence type="ECO:0000313" key="1">
    <source>
        <dbReference type="EMBL" id="KAI4868774.1"/>
    </source>
</evidence>
<reference evidence="1 2" key="1">
    <citation type="journal article" date="2022" name="New Phytol.">
        <title>Ecological generalism drives hyperdiversity of secondary metabolite gene clusters in xylarialean endophytes.</title>
        <authorList>
            <person name="Franco M.E.E."/>
            <person name="Wisecaver J.H."/>
            <person name="Arnold A.E."/>
            <person name="Ju Y.M."/>
            <person name="Slot J.C."/>
            <person name="Ahrendt S."/>
            <person name="Moore L.P."/>
            <person name="Eastman K.E."/>
            <person name="Scott K."/>
            <person name="Konkel Z."/>
            <person name="Mondo S.J."/>
            <person name="Kuo A."/>
            <person name="Hayes R.D."/>
            <person name="Haridas S."/>
            <person name="Andreopoulos B."/>
            <person name="Riley R."/>
            <person name="LaButti K."/>
            <person name="Pangilinan J."/>
            <person name="Lipzen A."/>
            <person name="Amirebrahimi M."/>
            <person name="Yan J."/>
            <person name="Adam C."/>
            <person name="Keymanesh K."/>
            <person name="Ng V."/>
            <person name="Louie K."/>
            <person name="Northen T."/>
            <person name="Drula E."/>
            <person name="Henrissat B."/>
            <person name="Hsieh H.M."/>
            <person name="Youens-Clark K."/>
            <person name="Lutzoni F."/>
            <person name="Miadlikowska J."/>
            <person name="Eastwood D.C."/>
            <person name="Hamelin R.C."/>
            <person name="Grigoriev I.V."/>
            <person name="U'Ren J.M."/>
        </authorList>
    </citation>
    <scope>NUCLEOTIDE SEQUENCE [LARGE SCALE GENOMIC DNA]</scope>
    <source>
        <strain evidence="1 2">CBS 119005</strain>
    </source>
</reference>
<sequence length="343" mass="39546">MSLHGHYARFFTPSSETRPEDLLQEIELFVQLLADAGWFPYETGQWEATMGLFLTGERLCHIYFDATSHKLTALIYNNIALIYNSMYKPEESMKYTKMSLTIREKCLSADDPEMGNSYANFGHTLIDTGRYEEAQSYYLRAVEVHERAKIPSSDLLEGAYTCMGMSMLYLNRLLEAESWLGKAVDQHKYFDPPNFFVAFTLFTMGSLRMKQNRWTEAEAMVRKSLGLLITIKGPNARFVGVCQHHLAFIRHQQGDKEESITLLQKAISVFRVPSETQPGLLQRSLLKLASILDELDKKNCFLEASQIRDEVREHCLRDPNIRNIPLDSEKDWKNIVQVGYRCI</sequence>
<gene>
    <name evidence="1" type="ORF">F4820DRAFT_465258</name>
</gene>
<accession>A0ACB9ZBF5</accession>
<comment type="caution">
    <text evidence="1">The sequence shown here is derived from an EMBL/GenBank/DDBJ whole genome shotgun (WGS) entry which is preliminary data.</text>
</comment>
<keyword evidence="2" id="KW-1185">Reference proteome</keyword>
<dbReference type="EMBL" id="MU393435">
    <property type="protein sequence ID" value="KAI4868774.1"/>
    <property type="molecule type" value="Genomic_DNA"/>
</dbReference>
<protein>
    <submittedName>
        <fullName evidence="1">Uncharacterized protein</fullName>
    </submittedName>
</protein>
<dbReference type="Proteomes" id="UP001497700">
    <property type="component" value="Unassembled WGS sequence"/>
</dbReference>
<name>A0ACB9ZBF5_9PEZI</name>
<organism evidence="1 2">
    <name type="scientific">Hypoxylon rubiginosum</name>
    <dbReference type="NCBI Taxonomy" id="110542"/>
    <lineage>
        <taxon>Eukaryota</taxon>
        <taxon>Fungi</taxon>
        <taxon>Dikarya</taxon>
        <taxon>Ascomycota</taxon>
        <taxon>Pezizomycotina</taxon>
        <taxon>Sordariomycetes</taxon>
        <taxon>Xylariomycetidae</taxon>
        <taxon>Xylariales</taxon>
        <taxon>Hypoxylaceae</taxon>
        <taxon>Hypoxylon</taxon>
    </lineage>
</organism>